<keyword evidence="5" id="KW-0349">Heme</keyword>
<feature type="transmembrane region" description="Helical" evidence="12">
    <location>
        <begin position="121"/>
        <end position="146"/>
    </location>
</feature>
<evidence type="ECO:0000256" key="1">
    <source>
        <dbReference type="ARBA" id="ARBA00004651"/>
    </source>
</evidence>
<keyword evidence="8" id="KW-0249">Electron transport</keyword>
<feature type="transmembrane region" description="Helical" evidence="12">
    <location>
        <begin position="203"/>
        <end position="221"/>
    </location>
</feature>
<dbReference type="NCBIfam" id="TIGR00203">
    <property type="entry name" value="cydB"/>
    <property type="match status" value="1"/>
</dbReference>
<organism evidence="13 14">
    <name type="scientific">Kineococcus rhizosphaerae</name>
    <dbReference type="NCBI Taxonomy" id="559628"/>
    <lineage>
        <taxon>Bacteria</taxon>
        <taxon>Bacillati</taxon>
        <taxon>Actinomycetota</taxon>
        <taxon>Actinomycetes</taxon>
        <taxon>Kineosporiales</taxon>
        <taxon>Kineosporiaceae</taxon>
        <taxon>Kineococcus</taxon>
    </lineage>
</organism>
<gene>
    <name evidence="13" type="ORF">CLV37_101478</name>
</gene>
<dbReference type="AlphaFoldDB" id="A0A2T0RAQ2"/>
<feature type="transmembrane region" description="Helical" evidence="12">
    <location>
        <begin position="7"/>
        <end position="25"/>
    </location>
</feature>
<keyword evidence="3" id="KW-0813">Transport</keyword>
<evidence type="ECO:0000256" key="3">
    <source>
        <dbReference type="ARBA" id="ARBA00022448"/>
    </source>
</evidence>
<keyword evidence="6 12" id="KW-0812">Transmembrane</keyword>
<dbReference type="PANTHER" id="PTHR43141:SF5">
    <property type="entry name" value="CYTOCHROME BD-I UBIQUINOL OXIDASE SUBUNIT 2"/>
    <property type="match status" value="1"/>
</dbReference>
<dbReference type="GO" id="GO:0070069">
    <property type="term" value="C:cytochrome complex"/>
    <property type="evidence" value="ECO:0007669"/>
    <property type="project" value="TreeGrafter"/>
</dbReference>
<feature type="transmembrane region" description="Helical" evidence="12">
    <location>
        <begin position="78"/>
        <end position="100"/>
    </location>
</feature>
<dbReference type="Pfam" id="PF02322">
    <property type="entry name" value="Cyt_bd_oxida_II"/>
    <property type="match status" value="1"/>
</dbReference>
<keyword evidence="7" id="KW-0479">Metal-binding</keyword>
<dbReference type="GO" id="GO:0009055">
    <property type="term" value="F:electron transfer activity"/>
    <property type="evidence" value="ECO:0007669"/>
    <property type="project" value="TreeGrafter"/>
</dbReference>
<keyword evidence="9 12" id="KW-1133">Transmembrane helix</keyword>
<dbReference type="GO" id="GO:0016682">
    <property type="term" value="F:oxidoreductase activity, acting on diphenols and related substances as donors, oxygen as acceptor"/>
    <property type="evidence" value="ECO:0007669"/>
    <property type="project" value="TreeGrafter"/>
</dbReference>
<name>A0A2T0RAQ2_9ACTN</name>
<evidence type="ECO:0000256" key="10">
    <source>
        <dbReference type="ARBA" id="ARBA00023004"/>
    </source>
</evidence>
<dbReference type="GO" id="GO:0046872">
    <property type="term" value="F:metal ion binding"/>
    <property type="evidence" value="ECO:0007669"/>
    <property type="project" value="UniProtKB-KW"/>
</dbReference>
<evidence type="ECO:0000256" key="4">
    <source>
        <dbReference type="ARBA" id="ARBA00022475"/>
    </source>
</evidence>
<evidence type="ECO:0000256" key="11">
    <source>
        <dbReference type="ARBA" id="ARBA00023136"/>
    </source>
</evidence>
<evidence type="ECO:0000256" key="12">
    <source>
        <dbReference type="SAM" id="Phobius"/>
    </source>
</evidence>
<comment type="similarity">
    <text evidence="2">Belongs to the cytochrome ubiquinol oxidase subunit 2 family.</text>
</comment>
<dbReference type="InterPro" id="IPR003317">
    <property type="entry name" value="Cyt-d_oxidase_su2"/>
</dbReference>
<dbReference type="Proteomes" id="UP000238083">
    <property type="component" value="Unassembled WGS sequence"/>
</dbReference>
<evidence type="ECO:0000256" key="2">
    <source>
        <dbReference type="ARBA" id="ARBA00007543"/>
    </source>
</evidence>
<feature type="transmembrane region" description="Helical" evidence="12">
    <location>
        <begin position="299"/>
        <end position="320"/>
    </location>
</feature>
<keyword evidence="10" id="KW-0408">Iron</keyword>
<proteinExistence type="inferred from homology"/>
<keyword evidence="4" id="KW-1003">Cell membrane</keyword>
<dbReference type="PANTHER" id="PTHR43141">
    <property type="entry name" value="CYTOCHROME BD2 SUBUNIT II"/>
    <property type="match status" value="1"/>
</dbReference>
<dbReference type="EMBL" id="PVZF01000001">
    <property type="protein sequence ID" value="PRY18233.1"/>
    <property type="molecule type" value="Genomic_DNA"/>
</dbReference>
<feature type="transmembrane region" description="Helical" evidence="12">
    <location>
        <begin position="166"/>
        <end position="191"/>
    </location>
</feature>
<keyword evidence="14" id="KW-1185">Reference proteome</keyword>
<accession>A0A2T0RAQ2</accession>
<evidence type="ECO:0000256" key="5">
    <source>
        <dbReference type="ARBA" id="ARBA00022617"/>
    </source>
</evidence>
<evidence type="ECO:0000256" key="9">
    <source>
        <dbReference type="ARBA" id="ARBA00022989"/>
    </source>
</evidence>
<sequence length="344" mass="35744">MTSWLDLPVFWYCVTVLAWVLFFVLEGFDFGVGFLGPLLGRTEAERGAAVRTVGPVWDGNEVWLVAAIGVTFAAFPDWYAALLSGAYLPMIAILLLLAVRGVAIEFRGKHDTARWRNGCDAFLAASSLLLAGTWGAVLGVLASGLALGPDGEVHGSGLTRSLAPLFGPWAVLGGFAGVLLATVHGATFLSLRTTGVLRARARHLTVATAPVLVVIALAVFIAAGHAVVAAGAALAALAAVAAWRRAEVLAFAATTTAVAGTVVAVFTAHLGEGSWVLLRSTLSPAGDVTLRAAAASDGALHLITAAGLVILPGVIAYQAWSYVVFRRRVATGFPAARRRVRVSR</sequence>
<evidence type="ECO:0000256" key="7">
    <source>
        <dbReference type="ARBA" id="ARBA00022723"/>
    </source>
</evidence>
<dbReference type="GO" id="GO:0019646">
    <property type="term" value="P:aerobic electron transport chain"/>
    <property type="evidence" value="ECO:0007669"/>
    <property type="project" value="TreeGrafter"/>
</dbReference>
<reference evidence="13 14" key="1">
    <citation type="submission" date="2018-03" db="EMBL/GenBank/DDBJ databases">
        <title>Genomic Encyclopedia of Archaeal and Bacterial Type Strains, Phase II (KMG-II): from individual species to whole genera.</title>
        <authorList>
            <person name="Goeker M."/>
        </authorList>
    </citation>
    <scope>NUCLEOTIDE SEQUENCE [LARGE SCALE GENOMIC DNA]</scope>
    <source>
        <strain evidence="13 14">DSM 19711</strain>
    </source>
</reference>
<protein>
    <submittedName>
        <fullName evidence="13">Cytochrome bd-I ubiquinol oxidase subunit 2 apoprotein</fullName>
    </submittedName>
</protein>
<evidence type="ECO:0000256" key="8">
    <source>
        <dbReference type="ARBA" id="ARBA00022982"/>
    </source>
</evidence>
<comment type="caution">
    <text evidence="13">The sequence shown here is derived from an EMBL/GenBank/DDBJ whole genome shotgun (WGS) entry which is preliminary data.</text>
</comment>
<keyword evidence="11 12" id="KW-0472">Membrane</keyword>
<dbReference type="GO" id="GO:0005886">
    <property type="term" value="C:plasma membrane"/>
    <property type="evidence" value="ECO:0007669"/>
    <property type="project" value="UniProtKB-SubCell"/>
</dbReference>
<evidence type="ECO:0000256" key="6">
    <source>
        <dbReference type="ARBA" id="ARBA00022692"/>
    </source>
</evidence>
<evidence type="ECO:0000313" key="13">
    <source>
        <dbReference type="EMBL" id="PRY18233.1"/>
    </source>
</evidence>
<dbReference type="RefSeq" id="WP_106206564.1">
    <property type="nucleotide sequence ID" value="NZ_PVZF01000001.1"/>
</dbReference>
<evidence type="ECO:0000313" key="14">
    <source>
        <dbReference type="Proteomes" id="UP000238083"/>
    </source>
</evidence>
<feature type="transmembrane region" description="Helical" evidence="12">
    <location>
        <begin position="248"/>
        <end position="270"/>
    </location>
</feature>
<comment type="subcellular location">
    <subcellularLocation>
        <location evidence="1">Cell membrane</location>
        <topology evidence="1">Multi-pass membrane protein</topology>
    </subcellularLocation>
</comment>
<feature type="transmembrane region" description="Helical" evidence="12">
    <location>
        <begin position="227"/>
        <end position="243"/>
    </location>
</feature>
<dbReference type="OrthoDB" id="9776710at2"/>